<dbReference type="InterPro" id="IPR016181">
    <property type="entry name" value="Acyl_CoA_acyltransferase"/>
</dbReference>
<gene>
    <name evidence="2" type="primary">ydaF</name>
    <name evidence="2" type="ORF">AQZ59_00578</name>
</gene>
<comment type="caution">
    <text evidence="2">The sequence shown here is derived from an EMBL/GenBank/DDBJ whole genome shotgun (WGS) entry which is preliminary data.</text>
</comment>
<accession>A0A0W1KM12</accession>
<dbReference type="EC" id="2.3.1.-" evidence="2"/>
<sequence length="180" mass="20683">MTLETERLLLRQWEERDATDLFHYASAPAIGPMAGWPPHKSVEESLGIIRNFLDGPEAYAMCLKDDGRLIGSIELKVDSKDTPADECNLGFWIGQPYWGRGLTPEAAREILRHAFEDIGITKVWCRFYDGNTQSKRVQEKLGFVHVETLHDVDIPRLHEKRTVHVNAMTRDAWLARQRRA</sequence>
<dbReference type="PATRIC" id="fig|59561.3.peg.570"/>
<dbReference type="InterPro" id="IPR051531">
    <property type="entry name" value="N-acetyltransferase"/>
</dbReference>
<dbReference type="AlphaFoldDB" id="A0A0W1KM12"/>
<evidence type="ECO:0000259" key="1">
    <source>
        <dbReference type="PROSITE" id="PS51186"/>
    </source>
</evidence>
<dbReference type="Proteomes" id="UP000054404">
    <property type="component" value="Unassembled WGS sequence"/>
</dbReference>
<evidence type="ECO:0000313" key="2">
    <source>
        <dbReference type="EMBL" id="KTF04592.1"/>
    </source>
</evidence>
<evidence type="ECO:0000313" key="3">
    <source>
        <dbReference type="Proteomes" id="UP000054404"/>
    </source>
</evidence>
<proteinExistence type="predicted"/>
<dbReference type="PROSITE" id="PS51186">
    <property type="entry name" value="GNAT"/>
    <property type="match status" value="1"/>
</dbReference>
<feature type="domain" description="N-acetyltransferase" evidence="1">
    <location>
        <begin position="8"/>
        <end position="164"/>
    </location>
</feature>
<reference evidence="2 3" key="1">
    <citation type="submission" date="2015-11" db="EMBL/GenBank/DDBJ databases">
        <title>Draft Genome Sequence of the Type Strain Trueperella bernardiae LCDC 89-0504T, Isolated from Blood Culture.</title>
        <authorList>
            <person name="Bernier A.-M."/>
            <person name="Bernard K."/>
        </authorList>
    </citation>
    <scope>NUCLEOTIDE SEQUENCE [LARGE SCALE GENOMIC DNA]</scope>
    <source>
        <strain evidence="2 3">LCDC 89-0504</strain>
    </source>
</reference>
<dbReference type="OrthoDB" id="4142102at2"/>
<keyword evidence="3" id="KW-1185">Reference proteome</keyword>
<dbReference type="EMBL" id="LNIZ01000002">
    <property type="protein sequence ID" value="KTF04592.1"/>
    <property type="molecule type" value="Genomic_DNA"/>
</dbReference>
<dbReference type="Pfam" id="PF13302">
    <property type="entry name" value="Acetyltransf_3"/>
    <property type="match status" value="1"/>
</dbReference>
<keyword evidence="2" id="KW-0012">Acyltransferase</keyword>
<dbReference type="PANTHER" id="PTHR43792">
    <property type="entry name" value="GNAT FAMILY, PUTATIVE (AFU_ORTHOLOGUE AFUA_3G00765)-RELATED-RELATED"/>
    <property type="match status" value="1"/>
</dbReference>
<organism evidence="2 3">
    <name type="scientific">Trueperella bernardiae</name>
    <dbReference type="NCBI Taxonomy" id="59561"/>
    <lineage>
        <taxon>Bacteria</taxon>
        <taxon>Bacillati</taxon>
        <taxon>Actinomycetota</taxon>
        <taxon>Actinomycetes</taxon>
        <taxon>Actinomycetales</taxon>
        <taxon>Actinomycetaceae</taxon>
        <taxon>Trueperella</taxon>
    </lineage>
</organism>
<protein>
    <submittedName>
        <fullName evidence="2">Putative ribosomal N-acetyltransferase YdaF</fullName>
        <ecNumber evidence="2">2.3.1.-</ecNumber>
    </submittedName>
</protein>
<dbReference type="Gene3D" id="3.40.630.30">
    <property type="match status" value="1"/>
</dbReference>
<dbReference type="GO" id="GO:0016747">
    <property type="term" value="F:acyltransferase activity, transferring groups other than amino-acyl groups"/>
    <property type="evidence" value="ECO:0007669"/>
    <property type="project" value="InterPro"/>
</dbReference>
<dbReference type="SUPFAM" id="SSF55729">
    <property type="entry name" value="Acyl-CoA N-acyltransferases (Nat)"/>
    <property type="match status" value="1"/>
</dbReference>
<keyword evidence="2" id="KW-0808">Transferase</keyword>
<name>A0A0W1KM12_9ACTO</name>
<dbReference type="STRING" id="59561.AQZ59_00578"/>
<dbReference type="RefSeq" id="WP_062612971.1">
    <property type="nucleotide sequence ID" value="NZ_LNIZ01000002.1"/>
</dbReference>
<dbReference type="InterPro" id="IPR000182">
    <property type="entry name" value="GNAT_dom"/>
</dbReference>